<keyword evidence="9" id="KW-0119">Carbohydrate metabolism</keyword>
<keyword evidence="14" id="KW-1185">Reference proteome</keyword>
<dbReference type="Gene3D" id="3.40.50.720">
    <property type="entry name" value="NAD(P)-binding Rossmann-like Domain"/>
    <property type="match status" value="1"/>
</dbReference>
<dbReference type="EMBL" id="JBHRWW010000003">
    <property type="protein sequence ID" value="MFC3687765.1"/>
    <property type="molecule type" value="Genomic_DNA"/>
</dbReference>
<dbReference type="EC" id="5.1.3.2" evidence="5"/>
<evidence type="ECO:0000313" key="13">
    <source>
        <dbReference type="EMBL" id="MFC3687765.1"/>
    </source>
</evidence>
<evidence type="ECO:0000256" key="3">
    <source>
        <dbReference type="ARBA" id="ARBA00004947"/>
    </source>
</evidence>
<dbReference type="PANTHER" id="PTHR43725">
    <property type="entry name" value="UDP-GLUCOSE 4-EPIMERASE"/>
    <property type="match status" value="1"/>
</dbReference>
<accession>A0ABV7WDC7</accession>
<evidence type="ECO:0000256" key="5">
    <source>
        <dbReference type="ARBA" id="ARBA00013189"/>
    </source>
</evidence>
<name>A0ABV7WDC7_9MICO</name>
<evidence type="ECO:0000256" key="2">
    <source>
        <dbReference type="ARBA" id="ARBA00001911"/>
    </source>
</evidence>
<dbReference type="Gene3D" id="3.90.25.10">
    <property type="entry name" value="UDP-galactose 4-epimerase, domain 1"/>
    <property type="match status" value="1"/>
</dbReference>
<keyword evidence="7" id="KW-0520">NAD</keyword>
<evidence type="ECO:0000256" key="9">
    <source>
        <dbReference type="ARBA" id="ARBA00023277"/>
    </source>
</evidence>
<gene>
    <name evidence="13" type="primary">galE</name>
    <name evidence="13" type="ORF">ACFOLH_05350</name>
</gene>
<evidence type="ECO:0000259" key="12">
    <source>
        <dbReference type="Pfam" id="PF01370"/>
    </source>
</evidence>
<comment type="pathway">
    <text evidence="3">Carbohydrate metabolism; galactose metabolism.</text>
</comment>
<dbReference type="RefSeq" id="WP_340295492.1">
    <property type="nucleotide sequence ID" value="NZ_JBBEOI010000249.1"/>
</dbReference>
<evidence type="ECO:0000256" key="11">
    <source>
        <dbReference type="ARBA" id="ARBA00033067"/>
    </source>
</evidence>
<evidence type="ECO:0000313" key="14">
    <source>
        <dbReference type="Proteomes" id="UP001595685"/>
    </source>
</evidence>
<comment type="cofactor">
    <cofactor evidence="2">
        <name>NAD(+)</name>
        <dbReference type="ChEBI" id="CHEBI:57540"/>
    </cofactor>
</comment>
<comment type="similarity">
    <text evidence="4">Belongs to the NAD(P)-dependent epimerase/dehydratase family.</text>
</comment>
<reference evidence="14" key="1">
    <citation type="journal article" date="2019" name="Int. J. Syst. Evol. Microbiol.">
        <title>The Global Catalogue of Microorganisms (GCM) 10K type strain sequencing project: providing services to taxonomists for standard genome sequencing and annotation.</title>
        <authorList>
            <consortium name="The Broad Institute Genomics Platform"/>
            <consortium name="The Broad Institute Genome Sequencing Center for Infectious Disease"/>
            <person name="Wu L."/>
            <person name="Ma J."/>
        </authorList>
    </citation>
    <scope>NUCLEOTIDE SEQUENCE [LARGE SCALE GENOMIC DNA]</scope>
    <source>
        <strain evidence="14">NCAIM B.02333</strain>
    </source>
</reference>
<dbReference type="InterPro" id="IPR001509">
    <property type="entry name" value="Epimerase_deHydtase"/>
</dbReference>
<dbReference type="GO" id="GO:0003978">
    <property type="term" value="F:UDP-glucose 4-epimerase activity"/>
    <property type="evidence" value="ECO:0007669"/>
    <property type="project" value="UniProtKB-EC"/>
</dbReference>
<sequence>MTVAVTGAAGYIGSHVAHLLAEAGIHVLAVDDMSAGLGSRIEQFPLVEIDLARDEAPGVLRAAFAQHQVRAVVHLAARKAVGESVEQPMRYYSQNVTGLANVLTAMQQSGVDRFVFSSSAATYGMPDVDLVSEDQRCEPINPYGETKLVGEWLVRAATRSSDLRAVSLRYFNVAGTGRPELADTVVANLVPILLQRAAEGVPAAVFGDDYPTPDGTCVRDYVHVADLAEAHVRALTYLERDDRPHDVFNVGSGTGASVMDVVEALSRALGQEVATVVEPRRAGDPPRLVASVERISSVLGWHATRDLDEICRSAVEAARAR</sequence>
<dbReference type="Proteomes" id="UP001595685">
    <property type="component" value="Unassembled WGS sequence"/>
</dbReference>
<evidence type="ECO:0000256" key="4">
    <source>
        <dbReference type="ARBA" id="ARBA00007637"/>
    </source>
</evidence>
<dbReference type="PANTHER" id="PTHR43725:SF53">
    <property type="entry name" value="UDP-ARABINOSE 4-EPIMERASE 1"/>
    <property type="match status" value="1"/>
</dbReference>
<comment type="caution">
    <text evidence="13">The sequence shown here is derived from an EMBL/GenBank/DDBJ whole genome shotgun (WGS) entry which is preliminary data.</text>
</comment>
<evidence type="ECO:0000256" key="1">
    <source>
        <dbReference type="ARBA" id="ARBA00000083"/>
    </source>
</evidence>
<dbReference type="Pfam" id="PF01370">
    <property type="entry name" value="Epimerase"/>
    <property type="match status" value="1"/>
</dbReference>
<evidence type="ECO:0000256" key="10">
    <source>
        <dbReference type="ARBA" id="ARBA00031367"/>
    </source>
</evidence>
<evidence type="ECO:0000256" key="8">
    <source>
        <dbReference type="ARBA" id="ARBA00023235"/>
    </source>
</evidence>
<dbReference type="InterPro" id="IPR005886">
    <property type="entry name" value="UDP_G4E"/>
</dbReference>
<evidence type="ECO:0000256" key="6">
    <source>
        <dbReference type="ARBA" id="ARBA00018569"/>
    </source>
</evidence>
<dbReference type="InterPro" id="IPR036291">
    <property type="entry name" value="NAD(P)-bd_dom_sf"/>
</dbReference>
<feature type="domain" description="NAD-dependent epimerase/dehydratase" evidence="12">
    <location>
        <begin position="3"/>
        <end position="251"/>
    </location>
</feature>
<evidence type="ECO:0000256" key="7">
    <source>
        <dbReference type="ARBA" id="ARBA00023027"/>
    </source>
</evidence>
<proteinExistence type="inferred from homology"/>
<protein>
    <recommendedName>
        <fullName evidence="6">UDP-glucose 4-epimerase</fullName>
        <ecNumber evidence="5">5.1.3.2</ecNumber>
    </recommendedName>
    <alternativeName>
        <fullName evidence="11">Galactowaldenase</fullName>
    </alternativeName>
    <alternativeName>
        <fullName evidence="10">UDP-galactose 4-epimerase</fullName>
    </alternativeName>
</protein>
<organism evidence="13 14">
    <name type="scientific">Aquipuribacter hungaricus</name>
    <dbReference type="NCBI Taxonomy" id="545624"/>
    <lineage>
        <taxon>Bacteria</taxon>
        <taxon>Bacillati</taxon>
        <taxon>Actinomycetota</taxon>
        <taxon>Actinomycetes</taxon>
        <taxon>Micrococcales</taxon>
        <taxon>Intrasporangiaceae</taxon>
        <taxon>Aquipuribacter</taxon>
    </lineage>
</organism>
<dbReference type="NCBIfam" id="TIGR01179">
    <property type="entry name" value="galE"/>
    <property type="match status" value="1"/>
</dbReference>
<keyword evidence="8 13" id="KW-0413">Isomerase</keyword>
<comment type="catalytic activity">
    <reaction evidence="1">
        <text>UDP-alpha-D-glucose = UDP-alpha-D-galactose</text>
        <dbReference type="Rhea" id="RHEA:22168"/>
        <dbReference type="ChEBI" id="CHEBI:58885"/>
        <dbReference type="ChEBI" id="CHEBI:66914"/>
        <dbReference type="EC" id="5.1.3.2"/>
    </reaction>
</comment>
<dbReference type="SUPFAM" id="SSF51735">
    <property type="entry name" value="NAD(P)-binding Rossmann-fold domains"/>
    <property type="match status" value="1"/>
</dbReference>